<dbReference type="RefSeq" id="WP_168550450.1">
    <property type="nucleotide sequence ID" value="NZ_CP025065.1"/>
</dbReference>
<geneLocation type="plasmid" evidence="1">
    <name>p1-AD2</name>
</geneLocation>
<name>A0A4Y1MRR0_9PROT</name>
<protein>
    <submittedName>
        <fullName evidence="1">Uncharacterized protein</fullName>
    </submittedName>
</protein>
<sequence>MSGFDFQALVNQPLQDDPDARLFVLIERHDDLRRDLHGGRISLHGLSYSQGCQAVIRFREEIALFKPKTREGAVAKVRMAARAMHRCPASDLLWSSMQDALRFMGERVTDRRRKRRS</sequence>
<organism evidence="1">
    <name type="scientific">Roseomonas mucosa</name>
    <dbReference type="NCBI Taxonomy" id="207340"/>
    <lineage>
        <taxon>Bacteria</taxon>
        <taxon>Pseudomonadati</taxon>
        <taxon>Pseudomonadota</taxon>
        <taxon>Alphaproteobacteria</taxon>
        <taxon>Acetobacterales</taxon>
        <taxon>Roseomonadaceae</taxon>
        <taxon>Roseomonas</taxon>
    </lineage>
</organism>
<proteinExistence type="predicted"/>
<gene>
    <name evidence="1" type="ORF">RADP37_04677</name>
</gene>
<dbReference type="EMBL" id="CP025188">
    <property type="protein sequence ID" value="AWV20647.1"/>
    <property type="molecule type" value="Genomic_DNA"/>
</dbReference>
<accession>A0A4Y1MRR0</accession>
<dbReference type="AlphaFoldDB" id="A0A4Y1MRR0"/>
<reference evidence="1" key="1">
    <citation type="submission" date="2017-12" db="EMBL/GenBank/DDBJ databases">
        <authorList>
            <person name="Martens C."/>
            <person name="Dahlstrom E."/>
            <person name="Barbian K."/>
            <person name="Sykora L."/>
            <person name="Ricklefs S."/>
            <person name="Bruno D."/>
            <person name="Anzick I."/>
            <person name="Myles I."/>
            <person name="Datta S.K."/>
        </authorList>
    </citation>
    <scope>NUCLEOTIDE SEQUENCE</scope>
    <source>
        <strain evidence="1">AD2</strain>
        <plasmid evidence="1">p1-AD2</plasmid>
    </source>
</reference>
<evidence type="ECO:0000313" key="1">
    <source>
        <dbReference type="EMBL" id="AWV20647.1"/>
    </source>
</evidence>
<keyword evidence="1" id="KW-0614">Plasmid</keyword>